<dbReference type="PIRSF" id="PIRSF010372">
    <property type="entry name" value="PaiB"/>
    <property type="match status" value="1"/>
</dbReference>
<sequence>MYSPPSFKVDDLATLHAFMRRHSFATIVTHDGEIPHATHMPVLLDATGATLVSHMARANPQWQHFADGHEVLVIFTGPHAYVSPAWYATAPAVPTWNYTAVHAYGRPRIVTDHECFAKMLHDLIERYESGRENRWRGELPVDFRDKLMRGIVGIEIEITRLEGKFKLSQNRPEDAPGVIKALSASTDPMDREVSELMQALVKF</sequence>
<dbReference type="EMBL" id="VAUV01000011">
    <property type="protein sequence ID" value="TLD69698.1"/>
    <property type="molecule type" value="Genomic_DNA"/>
</dbReference>
<accession>A0A5R8KBL8</accession>
<evidence type="ECO:0000313" key="1">
    <source>
        <dbReference type="EMBL" id="TLD69698.1"/>
    </source>
</evidence>
<dbReference type="PANTHER" id="PTHR35802">
    <property type="entry name" value="PROTEASE SYNTHASE AND SPORULATION PROTEIN PAI 2"/>
    <property type="match status" value="1"/>
</dbReference>
<dbReference type="Gene3D" id="2.30.110.10">
    <property type="entry name" value="Electron Transport, Fmn-binding Protein, Chain A"/>
    <property type="match status" value="1"/>
</dbReference>
<reference evidence="1 2" key="1">
    <citation type="submission" date="2019-05" db="EMBL/GenBank/DDBJ databases">
        <title>Verrucobacter flavum gen. nov., sp. nov. a new member of the family Verrucomicrobiaceae.</title>
        <authorList>
            <person name="Szuroczki S."/>
            <person name="Abbaszade G."/>
            <person name="Szabo A."/>
            <person name="Felfoldi T."/>
            <person name="Schumann P."/>
            <person name="Boka K."/>
            <person name="Keki Z."/>
            <person name="Toumi M."/>
            <person name="Toth E."/>
        </authorList>
    </citation>
    <scope>NUCLEOTIDE SEQUENCE [LARGE SCALE GENOMIC DNA]</scope>
    <source>
        <strain evidence="1 2">MG-N-17</strain>
    </source>
</reference>
<dbReference type="AlphaFoldDB" id="A0A5R8KBL8"/>
<protein>
    <submittedName>
        <fullName evidence="1">FMN-binding negative transcriptional regulator</fullName>
    </submittedName>
</protein>
<dbReference type="OrthoDB" id="9794948at2"/>
<dbReference type="RefSeq" id="WP_138087158.1">
    <property type="nucleotide sequence ID" value="NZ_VAUV01000011.1"/>
</dbReference>
<dbReference type="InterPro" id="IPR012349">
    <property type="entry name" value="Split_barrel_FMN-bd"/>
</dbReference>
<dbReference type="Pfam" id="PF04299">
    <property type="entry name" value="FMN_bind_2"/>
    <property type="match status" value="1"/>
</dbReference>
<dbReference type="PANTHER" id="PTHR35802:SF1">
    <property type="entry name" value="PROTEASE SYNTHASE AND SPORULATION PROTEIN PAI 2"/>
    <property type="match status" value="1"/>
</dbReference>
<dbReference type="SUPFAM" id="SSF50475">
    <property type="entry name" value="FMN-binding split barrel"/>
    <property type="match status" value="1"/>
</dbReference>
<comment type="caution">
    <text evidence="1">The sequence shown here is derived from an EMBL/GenBank/DDBJ whole genome shotgun (WGS) entry which is preliminary data.</text>
</comment>
<dbReference type="InterPro" id="IPR007396">
    <property type="entry name" value="TR_PAI2-type"/>
</dbReference>
<name>A0A5R8KBL8_9BACT</name>
<organism evidence="1 2">
    <name type="scientific">Phragmitibacter flavus</name>
    <dbReference type="NCBI Taxonomy" id="2576071"/>
    <lineage>
        <taxon>Bacteria</taxon>
        <taxon>Pseudomonadati</taxon>
        <taxon>Verrucomicrobiota</taxon>
        <taxon>Verrucomicrobiia</taxon>
        <taxon>Verrucomicrobiales</taxon>
        <taxon>Verrucomicrobiaceae</taxon>
        <taxon>Phragmitibacter</taxon>
    </lineage>
</organism>
<proteinExistence type="predicted"/>
<keyword evidence="2" id="KW-1185">Reference proteome</keyword>
<evidence type="ECO:0000313" key="2">
    <source>
        <dbReference type="Proteomes" id="UP000306196"/>
    </source>
</evidence>
<gene>
    <name evidence="1" type="ORF">FEM03_15300</name>
</gene>
<dbReference type="Proteomes" id="UP000306196">
    <property type="component" value="Unassembled WGS sequence"/>
</dbReference>